<organism evidence="1 2">
    <name type="scientific">Caenorhabditis angaria</name>
    <dbReference type="NCBI Taxonomy" id="860376"/>
    <lineage>
        <taxon>Eukaryota</taxon>
        <taxon>Metazoa</taxon>
        <taxon>Ecdysozoa</taxon>
        <taxon>Nematoda</taxon>
        <taxon>Chromadorea</taxon>
        <taxon>Rhabditida</taxon>
        <taxon>Rhabditina</taxon>
        <taxon>Rhabditomorpha</taxon>
        <taxon>Rhabditoidea</taxon>
        <taxon>Rhabditidae</taxon>
        <taxon>Peloderinae</taxon>
        <taxon>Caenorhabditis</taxon>
    </lineage>
</organism>
<comment type="caution">
    <text evidence="1">The sequence shown here is derived from an EMBL/GenBank/DDBJ whole genome shotgun (WGS) entry which is preliminary data.</text>
</comment>
<keyword evidence="2" id="KW-1185">Reference proteome</keyword>
<dbReference type="EMBL" id="CANHGI010000006">
    <property type="protein sequence ID" value="CAI5455238.1"/>
    <property type="molecule type" value="Genomic_DNA"/>
</dbReference>
<dbReference type="AlphaFoldDB" id="A0A9P1J1M1"/>
<evidence type="ECO:0000313" key="1">
    <source>
        <dbReference type="EMBL" id="CAI5455238.1"/>
    </source>
</evidence>
<sequence>MNHLDTPFFDLSRREYLAMPPMPLDQRKKDAVEMLMNQCAHMYRTFRNHDFPPIFKQTLIEGVLDLLKLLDEVDDTHKFVTIEMRVSEFLLSWRAYFNHPFPIHFPENHPCRSRG</sequence>
<name>A0A9P1J1M1_9PELO</name>
<proteinExistence type="predicted"/>
<gene>
    <name evidence="1" type="ORF">CAMP_LOCUS17875</name>
</gene>
<reference evidence="1" key="1">
    <citation type="submission" date="2022-11" db="EMBL/GenBank/DDBJ databases">
        <authorList>
            <person name="Kikuchi T."/>
        </authorList>
    </citation>
    <scope>NUCLEOTIDE SEQUENCE</scope>
    <source>
        <strain evidence="1">PS1010</strain>
    </source>
</reference>
<accession>A0A9P1J1M1</accession>
<evidence type="ECO:0000313" key="2">
    <source>
        <dbReference type="Proteomes" id="UP001152747"/>
    </source>
</evidence>
<protein>
    <submittedName>
        <fullName evidence="1">Uncharacterized protein</fullName>
    </submittedName>
</protein>
<dbReference type="Proteomes" id="UP001152747">
    <property type="component" value="Unassembled WGS sequence"/>
</dbReference>